<dbReference type="Proteomes" id="UP000824782">
    <property type="component" value="Unassembled WGS sequence"/>
</dbReference>
<keyword evidence="2" id="KW-1185">Reference proteome</keyword>
<gene>
    <name evidence="1" type="ORF">GDO81_024818</name>
</gene>
<comment type="caution">
    <text evidence="1">The sequence shown here is derived from an EMBL/GenBank/DDBJ whole genome shotgun (WGS) entry which is preliminary data.</text>
</comment>
<proteinExistence type="predicted"/>
<sequence>MRRVTDSDTREVDFYHRKITIRRIINKWDVMCAGGARLRGSVSHPLFTRGNKTFLAGEEGEDRATHKKVFTLRKKKNLFR</sequence>
<accession>A0AAV6YME6</accession>
<evidence type="ECO:0000313" key="1">
    <source>
        <dbReference type="EMBL" id="KAG8537258.1"/>
    </source>
</evidence>
<reference evidence="1" key="1">
    <citation type="thesis" date="2020" institute="ProQuest LLC" country="789 East Eisenhower Parkway, Ann Arbor, MI, USA">
        <title>Comparative Genomics and Chromosome Evolution.</title>
        <authorList>
            <person name="Mudd A.B."/>
        </authorList>
    </citation>
    <scope>NUCLEOTIDE SEQUENCE</scope>
    <source>
        <strain evidence="1">237g6f4</strain>
        <tissue evidence="1">Blood</tissue>
    </source>
</reference>
<dbReference type="EMBL" id="WNYA01032025">
    <property type="protein sequence ID" value="KAG8537258.1"/>
    <property type="molecule type" value="Genomic_DNA"/>
</dbReference>
<dbReference type="AlphaFoldDB" id="A0AAV6YME6"/>
<organism evidence="1 2">
    <name type="scientific">Engystomops pustulosus</name>
    <name type="common">Tungara frog</name>
    <name type="synonym">Physalaemus pustulosus</name>
    <dbReference type="NCBI Taxonomy" id="76066"/>
    <lineage>
        <taxon>Eukaryota</taxon>
        <taxon>Metazoa</taxon>
        <taxon>Chordata</taxon>
        <taxon>Craniata</taxon>
        <taxon>Vertebrata</taxon>
        <taxon>Euteleostomi</taxon>
        <taxon>Amphibia</taxon>
        <taxon>Batrachia</taxon>
        <taxon>Anura</taxon>
        <taxon>Neobatrachia</taxon>
        <taxon>Hyloidea</taxon>
        <taxon>Leptodactylidae</taxon>
        <taxon>Leiuperinae</taxon>
        <taxon>Engystomops</taxon>
    </lineage>
</organism>
<name>A0AAV6YME6_ENGPU</name>
<evidence type="ECO:0000313" key="2">
    <source>
        <dbReference type="Proteomes" id="UP000824782"/>
    </source>
</evidence>
<protein>
    <submittedName>
        <fullName evidence="1">Uncharacterized protein</fullName>
    </submittedName>
</protein>